<evidence type="ECO:0000256" key="6">
    <source>
        <dbReference type="ARBA" id="ARBA00013406"/>
    </source>
</evidence>
<evidence type="ECO:0000256" key="8">
    <source>
        <dbReference type="ARBA" id="ARBA00022801"/>
    </source>
</evidence>
<dbReference type="InterPro" id="IPR006680">
    <property type="entry name" value="Amidohydro-rel"/>
</dbReference>
<sequence length="430" mass="47220">MRLLVHSARQVVTITNEDVFYLSGRAMKSVEVLQNNDDGVAVAIDDDGYIAAVGSTQYVRRLWKDDDFEKIIDATGKCVLPGFVDAHTHPVWAGDRVHEFAMKLAGASYLEIHSAGGGIFFTVDSTVKCSSEELYQSLKDRLIKMLKAGTTTVECKTGYGLETKAEMKLLQVLQRAKEELPIEISLTYCGAHAVPKGKTPEEATEIIIRDQIPRLKNMMDQKLLSVENIDVFCEKGIFDTEQSRRILQAGKEIELRINFHGDELNPMKSAEMGAELNATAISHLEMVSKKGIEDMAVSGTVAVMLPTTAYLMKLKPPPVHEFIEAGVPVAIGSDFNPNVHCLAMPTVMNLACTMFGMSMPEALIAATLNAAASLGRGSTHGAIQKGRVGDLVIINANKWEHIIYQLGSHQHLIDIVVKKGKIVYRSTTDY</sequence>
<gene>
    <name evidence="13" type="primary">amdhd1_3</name>
    <name evidence="13" type="ORF">B7P43_G17089</name>
</gene>
<dbReference type="GO" id="GO:0046872">
    <property type="term" value="F:metal ion binding"/>
    <property type="evidence" value="ECO:0007669"/>
    <property type="project" value="UniProtKB-KW"/>
</dbReference>
<dbReference type="CDD" id="cd01296">
    <property type="entry name" value="Imidazolone-5PH"/>
    <property type="match status" value="1"/>
</dbReference>
<dbReference type="SUPFAM" id="SSF51338">
    <property type="entry name" value="Composite domain of metallo-dependent hydrolases"/>
    <property type="match status" value="1"/>
</dbReference>
<evidence type="ECO:0000256" key="4">
    <source>
        <dbReference type="ARBA" id="ARBA00008002"/>
    </source>
</evidence>
<comment type="caution">
    <text evidence="13">The sequence shown here is derived from an EMBL/GenBank/DDBJ whole genome shotgun (WGS) entry which is preliminary data.</text>
</comment>
<comment type="catalytic activity">
    <reaction evidence="1">
        <text>4-imidazolone-5-propanoate + H2O = N-formimidoyl-L-glutamate</text>
        <dbReference type="Rhea" id="RHEA:23660"/>
        <dbReference type="ChEBI" id="CHEBI:15377"/>
        <dbReference type="ChEBI" id="CHEBI:58928"/>
        <dbReference type="ChEBI" id="CHEBI:77893"/>
        <dbReference type="EC" id="3.5.2.7"/>
    </reaction>
</comment>
<keyword evidence="7" id="KW-0479">Metal-binding</keyword>
<evidence type="ECO:0000256" key="5">
    <source>
        <dbReference type="ARBA" id="ARBA00012864"/>
    </source>
</evidence>
<dbReference type="GO" id="GO:0019557">
    <property type="term" value="P:L-histidine catabolic process to glutamate and formate"/>
    <property type="evidence" value="ECO:0007669"/>
    <property type="project" value="UniProtKB-UniPathway"/>
</dbReference>
<evidence type="ECO:0000256" key="2">
    <source>
        <dbReference type="ARBA" id="ARBA00001965"/>
    </source>
</evidence>
<dbReference type="Pfam" id="PF01979">
    <property type="entry name" value="Amidohydro_1"/>
    <property type="match status" value="1"/>
</dbReference>
<dbReference type="InterPro" id="IPR005920">
    <property type="entry name" value="HutI"/>
</dbReference>
<dbReference type="EMBL" id="NEVH01011222">
    <property type="protein sequence ID" value="PNF31641.1"/>
    <property type="molecule type" value="Genomic_DNA"/>
</dbReference>
<keyword evidence="11" id="KW-0408">Iron</keyword>
<dbReference type="GO" id="GO:0019556">
    <property type="term" value="P:L-histidine catabolic process to glutamate and formamide"/>
    <property type="evidence" value="ECO:0007669"/>
    <property type="project" value="UniProtKB-UniPathway"/>
</dbReference>
<comment type="pathway">
    <text evidence="3">Amino-acid degradation; L-histidine degradation into L-glutamate; N-formimidoyl-L-glutamate from L-histidine: step 3/3.</text>
</comment>
<evidence type="ECO:0000256" key="3">
    <source>
        <dbReference type="ARBA" id="ARBA00004758"/>
    </source>
</evidence>
<dbReference type="SUPFAM" id="SSF51556">
    <property type="entry name" value="Metallo-dependent hydrolases"/>
    <property type="match status" value="1"/>
</dbReference>
<evidence type="ECO:0000256" key="10">
    <source>
        <dbReference type="ARBA" id="ARBA00022833"/>
    </source>
</evidence>
<dbReference type="Gene3D" id="2.30.40.10">
    <property type="entry name" value="Urease, subunit C, domain 1"/>
    <property type="match status" value="1"/>
</dbReference>
<evidence type="ECO:0000256" key="11">
    <source>
        <dbReference type="ARBA" id="ARBA00023004"/>
    </source>
</evidence>
<evidence type="ECO:0000256" key="1">
    <source>
        <dbReference type="ARBA" id="ARBA00000853"/>
    </source>
</evidence>
<comment type="cofactor">
    <cofactor evidence="2">
        <name>Fe(3+)</name>
        <dbReference type="ChEBI" id="CHEBI:29034"/>
    </cofactor>
</comment>
<dbReference type="EC" id="3.5.2.7" evidence="5"/>
<organism evidence="13 14">
    <name type="scientific">Cryptotermes secundus</name>
    <dbReference type="NCBI Taxonomy" id="105785"/>
    <lineage>
        <taxon>Eukaryota</taxon>
        <taxon>Metazoa</taxon>
        <taxon>Ecdysozoa</taxon>
        <taxon>Arthropoda</taxon>
        <taxon>Hexapoda</taxon>
        <taxon>Insecta</taxon>
        <taxon>Pterygota</taxon>
        <taxon>Neoptera</taxon>
        <taxon>Polyneoptera</taxon>
        <taxon>Dictyoptera</taxon>
        <taxon>Blattodea</taxon>
        <taxon>Blattoidea</taxon>
        <taxon>Termitoidae</taxon>
        <taxon>Kalotermitidae</taxon>
        <taxon>Cryptotermitinae</taxon>
        <taxon>Cryptotermes</taxon>
    </lineage>
</organism>
<keyword evidence="14" id="KW-1185">Reference proteome</keyword>
<keyword evidence="9" id="KW-0369">Histidine metabolism</keyword>
<proteinExistence type="inferred from homology"/>
<dbReference type="NCBIfam" id="TIGR01224">
    <property type="entry name" value="hutI"/>
    <property type="match status" value="1"/>
</dbReference>
<accession>A0A2J7QSS5</accession>
<evidence type="ECO:0000256" key="9">
    <source>
        <dbReference type="ARBA" id="ARBA00022808"/>
    </source>
</evidence>
<reference evidence="13 14" key="1">
    <citation type="submission" date="2017-12" db="EMBL/GenBank/DDBJ databases">
        <title>Hemimetabolous genomes reveal molecular basis of termite eusociality.</title>
        <authorList>
            <person name="Harrison M.C."/>
            <person name="Jongepier E."/>
            <person name="Robertson H.M."/>
            <person name="Arning N."/>
            <person name="Bitard-Feildel T."/>
            <person name="Chao H."/>
            <person name="Childers C.P."/>
            <person name="Dinh H."/>
            <person name="Doddapaneni H."/>
            <person name="Dugan S."/>
            <person name="Gowin J."/>
            <person name="Greiner C."/>
            <person name="Han Y."/>
            <person name="Hu H."/>
            <person name="Hughes D.S.T."/>
            <person name="Huylmans A.-K."/>
            <person name="Kemena C."/>
            <person name="Kremer L.P.M."/>
            <person name="Lee S.L."/>
            <person name="Lopez-Ezquerra A."/>
            <person name="Mallet L."/>
            <person name="Monroy-Kuhn J.M."/>
            <person name="Moser A."/>
            <person name="Murali S.C."/>
            <person name="Muzny D.M."/>
            <person name="Otani S."/>
            <person name="Piulachs M.-D."/>
            <person name="Poelchau M."/>
            <person name="Qu J."/>
            <person name="Schaub F."/>
            <person name="Wada-Katsumata A."/>
            <person name="Worley K.C."/>
            <person name="Xie Q."/>
            <person name="Ylla G."/>
            <person name="Poulsen M."/>
            <person name="Gibbs R.A."/>
            <person name="Schal C."/>
            <person name="Richards S."/>
            <person name="Belles X."/>
            <person name="Korb J."/>
            <person name="Bornberg-Bauer E."/>
        </authorList>
    </citation>
    <scope>NUCLEOTIDE SEQUENCE [LARGE SCALE GENOMIC DNA]</scope>
    <source>
        <tissue evidence="13">Whole body</tissue>
    </source>
</reference>
<name>A0A2J7QSS5_9NEOP</name>
<dbReference type="PANTHER" id="PTHR42752:SF1">
    <property type="entry name" value="IMIDAZOLONEPROPIONASE-RELATED"/>
    <property type="match status" value="1"/>
</dbReference>
<dbReference type="Gene3D" id="3.20.20.140">
    <property type="entry name" value="Metal-dependent hydrolases"/>
    <property type="match status" value="1"/>
</dbReference>
<evidence type="ECO:0000256" key="7">
    <source>
        <dbReference type="ARBA" id="ARBA00022723"/>
    </source>
</evidence>
<dbReference type="PANTHER" id="PTHR42752">
    <property type="entry name" value="IMIDAZOLONEPROPIONASE"/>
    <property type="match status" value="1"/>
</dbReference>
<dbReference type="Proteomes" id="UP000235965">
    <property type="component" value="Unassembled WGS sequence"/>
</dbReference>
<dbReference type="InterPro" id="IPR032466">
    <property type="entry name" value="Metal_Hydrolase"/>
</dbReference>
<dbReference type="FunFam" id="3.20.20.140:FF:000007">
    <property type="entry name" value="Imidazolonepropionase"/>
    <property type="match status" value="1"/>
</dbReference>
<evidence type="ECO:0000259" key="12">
    <source>
        <dbReference type="Pfam" id="PF01979"/>
    </source>
</evidence>
<dbReference type="AlphaFoldDB" id="A0A2J7QSS5"/>
<dbReference type="InterPro" id="IPR011059">
    <property type="entry name" value="Metal-dep_hydrolase_composite"/>
</dbReference>
<protein>
    <recommendedName>
        <fullName evidence="6">Probable imidazolonepropionase</fullName>
        <ecNumber evidence="5">3.5.2.7</ecNumber>
    </recommendedName>
</protein>
<evidence type="ECO:0000313" key="13">
    <source>
        <dbReference type="EMBL" id="PNF31641.1"/>
    </source>
</evidence>
<keyword evidence="10" id="KW-0862">Zinc</keyword>
<dbReference type="OrthoDB" id="194468at2759"/>
<feature type="domain" description="Amidohydrolase-related" evidence="12">
    <location>
        <begin position="79"/>
        <end position="423"/>
    </location>
</feature>
<dbReference type="InParanoid" id="A0A2J7QSS5"/>
<keyword evidence="8" id="KW-0378">Hydrolase</keyword>
<comment type="similarity">
    <text evidence="4">Belongs to the metallo-dependent hydrolases superfamily. HutI family.</text>
</comment>
<evidence type="ECO:0000313" key="14">
    <source>
        <dbReference type="Proteomes" id="UP000235965"/>
    </source>
</evidence>
<dbReference type="GO" id="GO:0050480">
    <property type="term" value="F:imidazolonepropionase activity"/>
    <property type="evidence" value="ECO:0007669"/>
    <property type="project" value="UniProtKB-EC"/>
</dbReference>
<dbReference type="UniPathway" id="UPA00379">
    <property type="reaction ID" value="UER00551"/>
</dbReference>
<dbReference type="GO" id="GO:0005737">
    <property type="term" value="C:cytoplasm"/>
    <property type="evidence" value="ECO:0007669"/>
    <property type="project" value="InterPro"/>
</dbReference>
<dbReference type="STRING" id="105785.A0A2J7QSS5"/>